<feature type="region of interest" description="Disordered" evidence="1">
    <location>
        <begin position="223"/>
        <end position="381"/>
    </location>
</feature>
<feature type="region of interest" description="Disordered" evidence="1">
    <location>
        <begin position="1"/>
        <end position="123"/>
    </location>
</feature>
<feature type="compositionally biased region" description="Polar residues" evidence="1">
    <location>
        <begin position="254"/>
        <end position="279"/>
    </location>
</feature>
<keyword evidence="3" id="KW-1185">Reference proteome</keyword>
<feature type="compositionally biased region" description="Polar residues" evidence="1">
    <location>
        <begin position="297"/>
        <end position="321"/>
    </location>
</feature>
<feature type="compositionally biased region" description="Polar residues" evidence="1">
    <location>
        <begin position="343"/>
        <end position="354"/>
    </location>
</feature>
<feature type="compositionally biased region" description="Low complexity" evidence="1">
    <location>
        <begin position="230"/>
        <end position="245"/>
    </location>
</feature>
<evidence type="ECO:0000313" key="2">
    <source>
        <dbReference type="EnsemblMetazoa" id="SMAR011927-PA"/>
    </source>
</evidence>
<feature type="compositionally biased region" description="Basic and acidic residues" evidence="1">
    <location>
        <begin position="1"/>
        <end position="10"/>
    </location>
</feature>
<proteinExistence type="predicted"/>
<sequence>MAAWYREADYKRRKTNAHNEREKARGRLNPPVPINLKPVQPKGLLTCKKNGLTSPKVGKSQPKFGKSNPKSKSLPFITKIKTALQKQQSSHPKNRENNYRKITSGGTEATGSLASGDKKAQHNKNNCQVRSFVISKNYQHEQANTTQQRANGQQPRTKLKPYGRVFFKPTLVKPAPNQRDHPLLRRNLHKFKEYLADRKNKSNCPSKVRRTLAKWDCINCPRSKDKQKQQRQQKQQKQQPQFQEAPPQPAQPQRSPTLNPTPICSSQANSPQSQNTRSRSPQSLQSPVQSPQLPTKRPQSQQTWSPIQLQSKSPTRCQSPGSKTTQSKHSQPQSPQSSKRQPDGSQSKNSQRLSASKGYQLRILTMQQRRERQAKNDEEREARKRIREVKNIFDCIWVL</sequence>
<dbReference type="EMBL" id="JH432107">
    <property type="status" value="NOT_ANNOTATED_CDS"/>
    <property type="molecule type" value="Genomic_DNA"/>
</dbReference>
<evidence type="ECO:0000256" key="1">
    <source>
        <dbReference type="SAM" id="MobiDB-lite"/>
    </source>
</evidence>
<feature type="compositionally biased region" description="Basic and acidic residues" evidence="1">
    <location>
        <begin position="368"/>
        <end position="381"/>
    </location>
</feature>
<dbReference type="HOGENOM" id="CLU_691383_0_0_1"/>
<dbReference type="EnsemblMetazoa" id="SMAR011927-RA">
    <property type="protein sequence ID" value="SMAR011927-PA"/>
    <property type="gene ID" value="SMAR011927"/>
</dbReference>
<feature type="compositionally biased region" description="Low complexity" evidence="1">
    <location>
        <begin position="322"/>
        <end position="339"/>
    </location>
</feature>
<feature type="compositionally biased region" description="Low complexity" evidence="1">
    <location>
        <begin position="280"/>
        <end position="294"/>
    </location>
</feature>
<organism evidence="2 3">
    <name type="scientific">Strigamia maritima</name>
    <name type="common">European centipede</name>
    <name type="synonym">Geophilus maritimus</name>
    <dbReference type="NCBI Taxonomy" id="126957"/>
    <lineage>
        <taxon>Eukaryota</taxon>
        <taxon>Metazoa</taxon>
        <taxon>Ecdysozoa</taxon>
        <taxon>Arthropoda</taxon>
        <taxon>Myriapoda</taxon>
        <taxon>Chilopoda</taxon>
        <taxon>Pleurostigmophora</taxon>
        <taxon>Geophilomorpha</taxon>
        <taxon>Linotaeniidae</taxon>
        <taxon>Strigamia</taxon>
    </lineage>
</organism>
<name>T1JDP3_STRMM</name>
<dbReference type="Proteomes" id="UP000014500">
    <property type="component" value="Unassembled WGS sequence"/>
</dbReference>
<accession>T1JDP3</accession>
<evidence type="ECO:0000313" key="3">
    <source>
        <dbReference type="Proteomes" id="UP000014500"/>
    </source>
</evidence>
<reference evidence="3" key="1">
    <citation type="submission" date="2011-05" db="EMBL/GenBank/DDBJ databases">
        <authorList>
            <person name="Richards S.R."/>
            <person name="Qu J."/>
            <person name="Jiang H."/>
            <person name="Jhangiani S.N."/>
            <person name="Agravi P."/>
            <person name="Goodspeed R."/>
            <person name="Gross S."/>
            <person name="Mandapat C."/>
            <person name="Jackson L."/>
            <person name="Mathew T."/>
            <person name="Pu L."/>
            <person name="Thornton R."/>
            <person name="Saada N."/>
            <person name="Wilczek-Boney K.B."/>
            <person name="Lee S."/>
            <person name="Kovar C."/>
            <person name="Wu Y."/>
            <person name="Scherer S.E."/>
            <person name="Worley K.C."/>
            <person name="Muzny D.M."/>
            <person name="Gibbs R."/>
        </authorList>
    </citation>
    <scope>NUCLEOTIDE SEQUENCE</scope>
    <source>
        <strain evidence="3">Brora</strain>
    </source>
</reference>
<dbReference type="AlphaFoldDB" id="T1JDP3"/>
<feature type="compositionally biased region" description="Polar residues" evidence="1">
    <location>
        <begin position="100"/>
        <end position="113"/>
    </location>
</feature>
<reference evidence="2" key="2">
    <citation type="submission" date="2015-02" db="UniProtKB">
        <authorList>
            <consortium name="EnsemblMetazoa"/>
        </authorList>
    </citation>
    <scope>IDENTIFICATION</scope>
</reference>
<protein>
    <submittedName>
        <fullName evidence="2">Uncharacterized protein</fullName>
    </submittedName>
</protein>